<evidence type="ECO:0000313" key="2">
    <source>
        <dbReference type="Proteomes" id="UP000688137"/>
    </source>
</evidence>
<organism evidence="1 2">
    <name type="scientific">Paramecium primaurelia</name>
    <dbReference type="NCBI Taxonomy" id="5886"/>
    <lineage>
        <taxon>Eukaryota</taxon>
        <taxon>Sar</taxon>
        <taxon>Alveolata</taxon>
        <taxon>Ciliophora</taxon>
        <taxon>Intramacronucleata</taxon>
        <taxon>Oligohymenophorea</taxon>
        <taxon>Peniculida</taxon>
        <taxon>Parameciidae</taxon>
        <taxon>Paramecium</taxon>
    </lineage>
</organism>
<accession>A0A8S1KBF3</accession>
<dbReference type="GO" id="GO:0003676">
    <property type="term" value="F:nucleic acid binding"/>
    <property type="evidence" value="ECO:0007669"/>
    <property type="project" value="InterPro"/>
</dbReference>
<dbReference type="Pfam" id="PF02536">
    <property type="entry name" value="mTERF"/>
    <property type="match status" value="2"/>
</dbReference>
<reference evidence="1" key="1">
    <citation type="submission" date="2021-01" db="EMBL/GenBank/DDBJ databases">
        <authorList>
            <consortium name="Genoscope - CEA"/>
            <person name="William W."/>
        </authorList>
    </citation>
    <scope>NUCLEOTIDE SEQUENCE</scope>
</reference>
<dbReference type="Proteomes" id="UP000688137">
    <property type="component" value="Unassembled WGS sequence"/>
</dbReference>
<dbReference type="AlphaFoldDB" id="A0A8S1KBF3"/>
<evidence type="ECO:0000313" key="1">
    <source>
        <dbReference type="EMBL" id="CAD8052499.1"/>
    </source>
</evidence>
<protein>
    <submittedName>
        <fullName evidence="1">Uncharacterized protein</fullName>
    </submittedName>
</protein>
<dbReference type="PANTHER" id="PTHR13068">
    <property type="entry name" value="CGI-12 PROTEIN-RELATED"/>
    <property type="match status" value="1"/>
</dbReference>
<keyword evidence="2" id="KW-1185">Reference proteome</keyword>
<dbReference type="PANTHER" id="PTHR13068:SF151">
    <property type="entry name" value="TRANSCRIPTION TERMINATION FACTOR MTERF9, CHLOROPLASTIC"/>
    <property type="match status" value="1"/>
</dbReference>
<comment type="caution">
    <text evidence="1">The sequence shown here is derived from an EMBL/GenBank/DDBJ whole genome shotgun (WGS) entry which is preliminary data.</text>
</comment>
<name>A0A8S1KBF3_PARPR</name>
<proteinExistence type="predicted"/>
<dbReference type="InterPro" id="IPR003690">
    <property type="entry name" value="MTERF"/>
</dbReference>
<dbReference type="OMA" id="RMDYDTI"/>
<gene>
    <name evidence="1" type="ORF">PPRIM_AZ9-3.1.T0190213</name>
</gene>
<sequence length="385" mass="46223">MKAIFFRFSSYAKFAEKIQNTKFATIYDYETQVKPTLNIYESMGFNEQMIFRIFKNRGLSIVKGNTLNDIGQLNELFKNRLNAETKQMRTILFKDPQILSHPIEKMNNYLDLFEKQLQIKKEDILSMLTAYPLLMRNFEVNYEKFRNVFNTYAHINDKQFGQILVNTPFLFSFNLERIPPNFRVMYNRDYKTKEIQELIQKTSEFLALKNHDLDRLLNHYDVLIPNKEVQHQLLINNHKLLLLTPAYMLSPKINLFKELGLSLNQIGQILQICPNLFIKSVQTLKLKLKFFEKHLNIKIKDSQYFPQILEFDYWTVLRPRLVILNNLENAMDNLKMDQEEFIKKYDCEQKYQELLNEAPAKKKIDADFMIRKYHRYCHDRIQLLH</sequence>
<dbReference type="SMART" id="SM00733">
    <property type="entry name" value="Mterf"/>
    <property type="match status" value="4"/>
</dbReference>
<dbReference type="EMBL" id="CAJJDM010000016">
    <property type="protein sequence ID" value="CAD8052499.1"/>
    <property type="molecule type" value="Genomic_DNA"/>
</dbReference>